<feature type="region of interest" description="Disordered" evidence="1">
    <location>
        <begin position="1"/>
        <end position="71"/>
    </location>
</feature>
<feature type="compositionally biased region" description="Polar residues" evidence="1">
    <location>
        <begin position="58"/>
        <end position="69"/>
    </location>
</feature>
<sequence>MAAYRARRKRAYRKKAARTTRSRSAPRRSYGRKRTYRKKTSRKRILNITSRKKRNEMLTWSNTTATGGSKPNAVGAAIVSAPSGAFFLWNATAQQLDTNSIVSNESSRSATTCYMRGLSERIRIQTNSSIPWFHRRICFTTKGQTFLGGGLQDPTPNNPANNFVDTSQGMQRLWFNVLNNNTPNTFNTYIGILFRGQLNSDWNDLILAPVDKSRVTLKSDQTWTIASGNASGVVRERKLWHPMNNNLVYDDDEVGDGKSTSYVSTDANVGMGDYMVLDIVQAGLGGTSSDLMQIQSNATLYWHER</sequence>
<name>A0A8A4XCU3_9VIRU</name>
<organism evidence="2">
    <name type="scientific">Emberiza rustica Genomoviridae sp</name>
    <dbReference type="NCBI Taxonomy" id="2814949"/>
    <lineage>
        <taxon>Viruses</taxon>
        <taxon>Monodnaviria</taxon>
        <taxon>Shotokuvirae</taxon>
        <taxon>Cressdnaviricota</taxon>
        <taxon>Repensiviricetes</taxon>
        <taxon>Geplafuvirales</taxon>
        <taxon>Genomoviridae</taxon>
    </lineage>
</organism>
<evidence type="ECO:0000313" key="2">
    <source>
        <dbReference type="EMBL" id="QTE03598.1"/>
    </source>
</evidence>
<protein>
    <submittedName>
        <fullName evidence="2">Capsid protein</fullName>
    </submittedName>
</protein>
<accession>A0A8A4XCU3</accession>
<reference evidence="2" key="1">
    <citation type="submission" date="2020-10" db="EMBL/GenBank/DDBJ databases">
        <title>CRESS DNA virus dark matter in the feces of wild birds.</title>
        <authorList>
            <person name="Yang S."/>
            <person name="Zhang W."/>
        </authorList>
    </citation>
    <scope>NUCLEOTIDE SEQUENCE</scope>
    <source>
        <strain evidence="2">Rbu18gen1</strain>
    </source>
</reference>
<evidence type="ECO:0000256" key="1">
    <source>
        <dbReference type="SAM" id="MobiDB-lite"/>
    </source>
</evidence>
<dbReference type="EMBL" id="MW182909">
    <property type="protein sequence ID" value="QTE03598.1"/>
    <property type="molecule type" value="Genomic_DNA"/>
</dbReference>
<feature type="compositionally biased region" description="Basic residues" evidence="1">
    <location>
        <begin position="1"/>
        <end position="54"/>
    </location>
</feature>
<proteinExistence type="predicted"/>